<name>A0ABY7WRS6_9LACO</name>
<comment type="subcellular location">
    <subcellularLocation>
        <location evidence="1">Cell membrane</location>
        <topology evidence="1">Multi-pass membrane protein</topology>
    </subcellularLocation>
</comment>
<evidence type="ECO:0000256" key="10">
    <source>
        <dbReference type="ARBA" id="ARBA00023209"/>
    </source>
</evidence>
<keyword evidence="9 13" id="KW-0472">Membrane</keyword>
<dbReference type="InterPro" id="IPR022924">
    <property type="entry name" value="Cardiolipin_synthase"/>
</dbReference>
<evidence type="ECO:0000256" key="13">
    <source>
        <dbReference type="SAM" id="Phobius"/>
    </source>
</evidence>
<evidence type="ECO:0000256" key="8">
    <source>
        <dbReference type="ARBA" id="ARBA00023098"/>
    </source>
</evidence>
<reference evidence="15 16" key="1">
    <citation type="submission" date="2023-02" db="EMBL/GenBank/DDBJ databases">
        <title>Genome sequence of Lacticaseibacillus sp. KACC 23028.</title>
        <authorList>
            <person name="Kim S."/>
            <person name="Heo J."/>
            <person name="Kwon S.-W."/>
        </authorList>
    </citation>
    <scope>NUCLEOTIDE SEQUENCE [LARGE SCALE GENOMIC DNA]</scope>
    <source>
        <strain evidence="15 16">KACC 23028</strain>
    </source>
</reference>
<dbReference type="NCBIfam" id="TIGR04265">
    <property type="entry name" value="bac_cardiolipin"/>
    <property type="match status" value="1"/>
</dbReference>
<dbReference type="EMBL" id="CP117884">
    <property type="protein sequence ID" value="WDF81681.1"/>
    <property type="molecule type" value="Genomic_DNA"/>
</dbReference>
<evidence type="ECO:0000256" key="3">
    <source>
        <dbReference type="ARBA" id="ARBA00022516"/>
    </source>
</evidence>
<dbReference type="PANTHER" id="PTHR21248:SF22">
    <property type="entry name" value="PHOSPHOLIPASE D"/>
    <property type="match status" value="1"/>
</dbReference>
<evidence type="ECO:0000313" key="16">
    <source>
        <dbReference type="Proteomes" id="UP001220377"/>
    </source>
</evidence>
<dbReference type="CDD" id="cd09112">
    <property type="entry name" value="PLDc_CLS_2"/>
    <property type="match status" value="1"/>
</dbReference>
<proteinExistence type="predicted"/>
<evidence type="ECO:0000259" key="14">
    <source>
        <dbReference type="PROSITE" id="PS50035"/>
    </source>
</evidence>
<dbReference type="Pfam" id="PF13396">
    <property type="entry name" value="PLDc_N"/>
    <property type="match status" value="1"/>
</dbReference>
<keyword evidence="3" id="KW-0444">Lipid biosynthesis</keyword>
<evidence type="ECO:0000256" key="7">
    <source>
        <dbReference type="ARBA" id="ARBA00022989"/>
    </source>
</evidence>
<keyword evidence="7 13" id="KW-1133">Transmembrane helix</keyword>
<dbReference type="CDD" id="cd09110">
    <property type="entry name" value="PLDc_CLS_1"/>
    <property type="match status" value="1"/>
</dbReference>
<keyword evidence="6" id="KW-0677">Repeat</keyword>
<dbReference type="Gene3D" id="3.30.870.10">
    <property type="entry name" value="Endonuclease Chain A"/>
    <property type="match status" value="2"/>
</dbReference>
<gene>
    <name evidence="15" type="primary">cls</name>
    <name evidence="15" type="ORF">PQ472_07020</name>
</gene>
<dbReference type="PANTHER" id="PTHR21248">
    <property type="entry name" value="CARDIOLIPIN SYNTHASE"/>
    <property type="match status" value="1"/>
</dbReference>
<protein>
    <recommendedName>
        <fullName evidence="12">Cardiolipin synthase</fullName>
        <ecNumber evidence="12">2.7.8.-</ecNumber>
    </recommendedName>
</protein>
<organism evidence="15 16">
    <name type="scientific">Lacticaseibacillus pabuli</name>
    <dbReference type="NCBI Taxonomy" id="3025672"/>
    <lineage>
        <taxon>Bacteria</taxon>
        <taxon>Bacillati</taxon>
        <taxon>Bacillota</taxon>
        <taxon>Bacilli</taxon>
        <taxon>Lactobacillales</taxon>
        <taxon>Lactobacillaceae</taxon>
        <taxon>Lacticaseibacillus</taxon>
    </lineage>
</organism>
<keyword evidence="10" id="KW-0594">Phospholipid biosynthesis</keyword>
<dbReference type="InterPro" id="IPR025202">
    <property type="entry name" value="PLD-like_dom"/>
</dbReference>
<dbReference type="InterPro" id="IPR027379">
    <property type="entry name" value="CLS_N"/>
</dbReference>
<evidence type="ECO:0000256" key="5">
    <source>
        <dbReference type="ARBA" id="ARBA00022692"/>
    </source>
</evidence>
<sequence length="465" mass="52160">MVQWIVMGVLILNAVFAIWTVFRSERDIASSWAWLLVLLIPILGAIAYYFVGRRMLSNRLMVRVDDQDDAVLQARRHRQNHTLATDLAGRLQRLVLGADGAVVTNDNDLTLITQYDEWVHALLSDVARAQHSILIEAYEIEADSTGLALLPLLTEKAQAGVQVDVMLDGFGSRRLPRHFWRPLKDAGGRVEHFGGSNHGRLNLRVNFRNHRKIVVIDGQTAYTGGFNIGKHERRVQLGSDIHLRVQGGAAIELLRVLVNDWNRTTRGAALSLNALRATPGLIQRGVPVQVISSEPSKQLSVLALTQQRLIGGSTDRLYIETPYFIPDASVMDALALAISRDVDVRIMVPETSDKRVLTNASMFYLQQVVELGGRVFTYKTNFRRNKLVLADWVSATGSGNLDPRSSELNFEIAVLMYDHQIADQLADDFISAQSQATELRVDFFQQVRGKKRLRWELSRLLAPIL</sequence>
<dbReference type="InterPro" id="IPR001736">
    <property type="entry name" value="PLipase_D/transphosphatidylase"/>
</dbReference>
<dbReference type="EC" id="2.7.8.-" evidence="12"/>
<feature type="domain" description="PLD phosphodiesterase" evidence="14">
    <location>
        <begin position="205"/>
        <end position="232"/>
    </location>
</feature>
<dbReference type="Proteomes" id="UP001220377">
    <property type="component" value="Chromosome"/>
</dbReference>
<keyword evidence="5 13" id="KW-0812">Transmembrane</keyword>
<keyword evidence="11" id="KW-1208">Phospholipid metabolism</keyword>
<keyword evidence="2" id="KW-1003">Cell membrane</keyword>
<keyword evidence="16" id="KW-1185">Reference proteome</keyword>
<accession>A0ABY7WRS6</accession>
<evidence type="ECO:0000256" key="2">
    <source>
        <dbReference type="ARBA" id="ARBA00022475"/>
    </source>
</evidence>
<dbReference type="RefSeq" id="WP_274258625.1">
    <property type="nucleotide sequence ID" value="NZ_CP117884.1"/>
</dbReference>
<evidence type="ECO:0000256" key="9">
    <source>
        <dbReference type="ARBA" id="ARBA00023136"/>
    </source>
</evidence>
<feature type="transmembrane region" description="Helical" evidence="13">
    <location>
        <begin position="33"/>
        <end position="51"/>
    </location>
</feature>
<evidence type="ECO:0000256" key="6">
    <source>
        <dbReference type="ARBA" id="ARBA00022737"/>
    </source>
</evidence>
<dbReference type="SMART" id="SM00155">
    <property type="entry name" value="PLDc"/>
    <property type="match status" value="2"/>
</dbReference>
<evidence type="ECO:0000256" key="11">
    <source>
        <dbReference type="ARBA" id="ARBA00023264"/>
    </source>
</evidence>
<keyword evidence="4" id="KW-0808">Transferase</keyword>
<dbReference type="Pfam" id="PF13091">
    <property type="entry name" value="PLDc_2"/>
    <property type="match status" value="2"/>
</dbReference>
<evidence type="ECO:0000256" key="4">
    <source>
        <dbReference type="ARBA" id="ARBA00022679"/>
    </source>
</evidence>
<evidence type="ECO:0000256" key="12">
    <source>
        <dbReference type="NCBIfam" id="TIGR04265"/>
    </source>
</evidence>
<dbReference type="SUPFAM" id="SSF56024">
    <property type="entry name" value="Phospholipase D/nuclease"/>
    <property type="match status" value="2"/>
</dbReference>
<evidence type="ECO:0000313" key="15">
    <source>
        <dbReference type="EMBL" id="WDF81681.1"/>
    </source>
</evidence>
<dbReference type="PROSITE" id="PS50035">
    <property type="entry name" value="PLD"/>
    <property type="match status" value="1"/>
</dbReference>
<evidence type="ECO:0000256" key="1">
    <source>
        <dbReference type="ARBA" id="ARBA00004651"/>
    </source>
</evidence>
<keyword evidence="8" id="KW-0443">Lipid metabolism</keyword>